<dbReference type="Proteomes" id="UP000018144">
    <property type="component" value="Unassembled WGS sequence"/>
</dbReference>
<keyword evidence="1" id="KW-1133">Transmembrane helix</keyword>
<dbReference type="OrthoDB" id="3248909at2759"/>
<name>U4LT17_PYROM</name>
<reference evidence="2 3" key="1">
    <citation type="journal article" date="2013" name="PLoS Genet.">
        <title>The genome and development-dependent transcriptomes of Pyronema confluens: a window into fungal evolution.</title>
        <authorList>
            <person name="Traeger S."/>
            <person name="Altegoer F."/>
            <person name="Freitag M."/>
            <person name="Gabaldon T."/>
            <person name="Kempken F."/>
            <person name="Kumar A."/>
            <person name="Marcet-Houben M."/>
            <person name="Poggeler S."/>
            <person name="Stajich J.E."/>
            <person name="Nowrousian M."/>
        </authorList>
    </citation>
    <scope>NUCLEOTIDE SEQUENCE [LARGE SCALE GENOMIC DNA]</scope>
    <source>
        <strain evidence="3">CBS 100304</strain>
        <tissue evidence="2">Vegetative mycelium</tissue>
    </source>
</reference>
<organism evidence="2 3">
    <name type="scientific">Pyronema omphalodes (strain CBS 100304)</name>
    <name type="common">Pyronema confluens</name>
    <dbReference type="NCBI Taxonomy" id="1076935"/>
    <lineage>
        <taxon>Eukaryota</taxon>
        <taxon>Fungi</taxon>
        <taxon>Dikarya</taxon>
        <taxon>Ascomycota</taxon>
        <taxon>Pezizomycotina</taxon>
        <taxon>Pezizomycetes</taxon>
        <taxon>Pezizales</taxon>
        <taxon>Pyronemataceae</taxon>
        <taxon>Pyronema</taxon>
    </lineage>
</organism>
<keyword evidence="1" id="KW-0472">Membrane</keyword>
<gene>
    <name evidence="2" type="ORF">PCON_04311</name>
</gene>
<keyword evidence="3" id="KW-1185">Reference proteome</keyword>
<dbReference type="AlphaFoldDB" id="U4LT17"/>
<proteinExistence type="predicted"/>
<keyword evidence="1" id="KW-0812">Transmembrane</keyword>
<feature type="transmembrane region" description="Helical" evidence="1">
    <location>
        <begin position="15"/>
        <end position="40"/>
    </location>
</feature>
<evidence type="ECO:0000313" key="3">
    <source>
        <dbReference type="Proteomes" id="UP000018144"/>
    </source>
</evidence>
<evidence type="ECO:0000256" key="1">
    <source>
        <dbReference type="SAM" id="Phobius"/>
    </source>
</evidence>
<protein>
    <submittedName>
        <fullName evidence="2">Uncharacterized protein</fullName>
    </submittedName>
</protein>
<sequence length="64" mass="7288">MMAITVPYASFRKRYWAVFCSSLGLAFFMFGVAPLTGIIFSKQFNIERSEVTMFRPVNPLENAS</sequence>
<evidence type="ECO:0000313" key="2">
    <source>
        <dbReference type="EMBL" id="CCX34794.1"/>
    </source>
</evidence>
<accession>U4LT17</accession>
<dbReference type="EMBL" id="HF936631">
    <property type="protein sequence ID" value="CCX34794.1"/>
    <property type="molecule type" value="Genomic_DNA"/>
</dbReference>